<evidence type="ECO:0000313" key="3">
    <source>
        <dbReference type="Proteomes" id="UP000189761"/>
    </source>
</evidence>
<proteinExistence type="predicted"/>
<keyword evidence="1" id="KW-0175">Coiled coil</keyword>
<dbReference type="Proteomes" id="UP000189761">
    <property type="component" value="Unassembled WGS sequence"/>
</dbReference>
<protein>
    <submittedName>
        <fullName evidence="2">Uncharacterized protein</fullName>
    </submittedName>
</protein>
<sequence>METRGRKPKVYPEPEIDKIIYRFTQEEKVGGLIRYSEMYRFTNKLYEKGEIPYKFSEDYWRRDGRQGKEKIDKTNRLYETTIVNKKTNETDIFVDTEECVNKFFTGKPSDKKRLIQALKINEKKAKDSNNLLLKIEELNQEISIQKDKNKELVVLVEQYQKILFSWFNASLKSDVPLINLITTGKSRHPIIDLFFETAFSKPLEGYEKFEEYRKQIKNNDDTAGVNTNQRVVTPIKRKSRLQQITEQFNPND</sequence>
<accession>A0A8E2LEN7</accession>
<keyword evidence="3" id="KW-1185">Reference proteome</keyword>
<name>A0A8E2LEN7_9BACI</name>
<dbReference type="RefSeq" id="WP_078110712.1">
    <property type="nucleotide sequence ID" value="NZ_CP065424.1"/>
</dbReference>
<comment type="caution">
    <text evidence="2">The sequence shown here is derived from an EMBL/GenBank/DDBJ whole genome shotgun (WGS) entry which is preliminary data.</text>
</comment>
<organism evidence="2 3">
    <name type="scientific">Heyndrickxia oleronia</name>
    <dbReference type="NCBI Taxonomy" id="38875"/>
    <lineage>
        <taxon>Bacteria</taxon>
        <taxon>Bacillati</taxon>
        <taxon>Bacillota</taxon>
        <taxon>Bacilli</taxon>
        <taxon>Bacillales</taxon>
        <taxon>Bacillaceae</taxon>
        <taxon>Heyndrickxia</taxon>
    </lineage>
</organism>
<evidence type="ECO:0000313" key="2">
    <source>
        <dbReference type="EMBL" id="OOP67344.1"/>
    </source>
</evidence>
<reference evidence="2 3" key="1">
    <citation type="submission" date="2017-01" db="EMBL/GenBank/DDBJ databases">
        <title>Draft genome sequence of Bacillus oleronius.</title>
        <authorList>
            <person name="Allam M."/>
        </authorList>
    </citation>
    <scope>NUCLEOTIDE SEQUENCE [LARGE SCALE GENOMIC DNA]</scope>
    <source>
        <strain evidence="2 3">DSM 9356</strain>
    </source>
</reference>
<dbReference type="AlphaFoldDB" id="A0A8E2LEN7"/>
<gene>
    <name evidence="2" type="ORF">BWZ43_16220</name>
</gene>
<dbReference type="EMBL" id="MTLA01000204">
    <property type="protein sequence ID" value="OOP67344.1"/>
    <property type="molecule type" value="Genomic_DNA"/>
</dbReference>
<evidence type="ECO:0000256" key="1">
    <source>
        <dbReference type="SAM" id="Coils"/>
    </source>
</evidence>
<feature type="coiled-coil region" evidence="1">
    <location>
        <begin position="121"/>
        <end position="155"/>
    </location>
</feature>